<evidence type="ECO:0000256" key="10">
    <source>
        <dbReference type="ARBA" id="ARBA00023136"/>
    </source>
</evidence>
<evidence type="ECO:0000256" key="1">
    <source>
        <dbReference type="ARBA" id="ARBA00001947"/>
    </source>
</evidence>
<keyword evidence="5 11" id="KW-0812">Transmembrane</keyword>
<dbReference type="Proteomes" id="UP000504882">
    <property type="component" value="Unassembled WGS sequence"/>
</dbReference>
<dbReference type="PANTHER" id="PTHR42837">
    <property type="entry name" value="REGULATOR OF SIGMA-E PROTEASE RSEP"/>
    <property type="match status" value="1"/>
</dbReference>
<comment type="similarity">
    <text evidence="3">Belongs to the peptidase M50B family.</text>
</comment>
<comment type="caution">
    <text evidence="13">The sequence shown here is derived from an EMBL/GenBank/DDBJ whole genome shotgun (WGS) entry which is preliminary data.</text>
</comment>
<evidence type="ECO:0000259" key="12">
    <source>
        <dbReference type="PROSITE" id="PS50106"/>
    </source>
</evidence>
<dbReference type="InterPro" id="IPR041489">
    <property type="entry name" value="PDZ_6"/>
</dbReference>
<sequence length="450" mass="47708">MDFWLGVLFVAVGLIISIALHEIGHMVPAKLFGVKVSQYFVGFGKTLWSTKRGETEYGVKMLPLGGYVRMVGMFPPSRVQVSDDAAAEARLRRRGLRGLMDSMAEDARAASAQEIGEELHEGERHRVFYELSTPKKLVVMFGGPVVNLIISTVLFAIILTAFGTAVASNRVSSVSECIVPVTEQRECTAADPESPAALAGLQTGDRIVSWNGAEVTEWADISTAIADGDTEPATVVVDRDGEEVTLTVTPVLEDRPVVADGAVVTDADGEPVLEPTPFVGISAAYELSPQPLSAVPAFVGSVFTGTVDVVLSLPQRLVAITQAVFGTEERDPGVVGLIGVGRFAGEIASIDSADYGATERTADLLSLVASLNMALFVFNMIPLLPLDGGHIAGALYEGARRRLAQAFGRPDPGHVDTAKLMPLTYLVIIFLGGMSLLLAFADIVKPVTLG</sequence>
<organism evidence="13 14">
    <name type="scientific">Occultella glacieicola</name>
    <dbReference type="NCBI Taxonomy" id="2518684"/>
    <lineage>
        <taxon>Bacteria</taxon>
        <taxon>Bacillati</taxon>
        <taxon>Actinomycetota</taxon>
        <taxon>Actinomycetes</taxon>
        <taxon>Micrococcales</taxon>
        <taxon>Ruaniaceae</taxon>
        <taxon>Occultella</taxon>
    </lineage>
</organism>
<dbReference type="Pfam" id="PF17820">
    <property type="entry name" value="PDZ_6"/>
    <property type="match status" value="1"/>
</dbReference>
<evidence type="ECO:0000256" key="11">
    <source>
        <dbReference type="SAM" id="Phobius"/>
    </source>
</evidence>
<dbReference type="Gene3D" id="2.30.42.10">
    <property type="match status" value="1"/>
</dbReference>
<keyword evidence="8 11" id="KW-1133">Transmembrane helix</keyword>
<name>A0ABY2DZZ7_9MICO</name>
<dbReference type="SUPFAM" id="SSF50156">
    <property type="entry name" value="PDZ domain-like"/>
    <property type="match status" value="1"/>
</dbReference>
<dbReference type="InterPro" id="IPR036034">
    <property type="entry name" value="PDZ_sf"/>
</dbReference>
<keyword evidence="14" id="KW-1185">Reference proteome</keyword>
<dbReference type="PANTHER" id="PTHR42837:SF2">
    <property type="entry name" value="MEMBRANE METALLOPROTEASE ARASP2, CHLOROPLASTIC-RELATED"/>
    <property type="match status" value="1"/>
</dbReference>
<gene>
    <name evidence="13" type="ORF">EXU48_23715</name>
</gene>
<dbReference type="GO" id="GO:0008237">
    <property type="term" value="F:metallopeptidase activity"/>
    <property type="evidence" value="ECO:0007669"/>
    <property type="project" value="UniProtKB-KW"/>
</dbReference>
<keyword evidence="4" id="KW-0645">Protease</keyword>
<evidence type="ECO:0000256" key="4">
    <source>
        <dbReference type="ARBA" id="ARBA00022670"/>
    </source>
</evidence>
<keyword evidence="10 11" id="KW-0472">Membrane</keyword>
<feature type="transmembrane region" description="Helical" evidence="11">
    <location>
        <begin position="364"/>
        <end position="384"/>
    </location>
</feature>
<feature type="transmembrane region" description="Helical" evidence="11">
    <location>
        <begin position="137"/>
        <end position="162"/>
    </location>
</feature>
<reference evidence="13 14" key="1">
    <citation type="submission" date="2019-03" db="EMBL/GenBank/DDBJ databases">
        <title>Genomic features of bacteria from cold environments.</title>
        <authorList>
            <person name="Shen L."/>
        </authorList>
    </citation>
    <scope>NUCLEOTIDE SEQUENCE [LARGE SCALE GENOMIC DNA]</scope>
    <source>
        <strain evidence="14">T3246-1</strain>
    </source>
</reference>
<dbReference type="Pfam" id="PF02163">
    <property type="entry name" value="Peptidase_M50"/>
    <property type="match status" value="1"/>
</dbReference>
<feature type="transmembrane region" description="Helical" evidence="11">
    <location>
        <begin position="423"/>
        <end position="444"/>
    </location>
</feature>
<dbReference type="RefSeq" id="WP_133110178.1">
    <property type="nucleotide sequence ID" value="NZ_SMNA01000019.1"/>
</dbReference>
<evidence type="ECO:0000256" key="7">
    <source>
        <dbReference type="ARBA" id="ARBA00022833"/>
    </source>
</evidence>
<comment type="subcellular location">
    <subcellularLocation>
        <location evidence="2">Membrane</location>
        <topology evidence="2">Multi-pass membrane protein</topology>
    </subcellularLocation>
</comment>
<protein>
    <submittedName>
        <fullName evidence="13">RIP metalloprotease</fullName>
    </submittedName>
</protein>
<evidence type="ECO:0000256" key="6">
    <source>
        <dbReference type="ARBA" id="ARBA00022801"/>
    </source>
</evidence>
<dbReference type="CDD" id="cd23081">
    <property type="entry name" value="cpPDZ_EcRseP-like"/>
    <property type="match status" value="1"/>
</dbReference>
<dbReference type="PROSITE" id="PS50106">
    <property type="entry name" value="PDZ"/>
    <property type="match status" value="1"/>
</dbReference>
<dbReference type="InterPro" id="IPR008915">
    <property type="entry name" value="Peptidase_M50"/>
</dbReference>
<keyword evidence="6" id="KW-0378">Hydrolase</keyword>
<keyword evidence="9 13" id="KW-0482">Metalloprotease</keyword>
<evidence type="ECO:0000256" key="2">
    <source>
        <dbReference type="ARBA" id="ARBA00004141"/>
    </source>
</evidence>
<keyword evidence="7" id="KW-0862">Zinc</keyword>
<dbReference type="CDD" id="cd06163">
    <property type="entry name" value="S2P-M50_PDZ_RseP-like"/>
    <property type="match status" value="1"/>
</dbReference>
<evidence type="ECO:0000313" key="13">
    <source>
        <dbReference type="EMBL" id="TDE88295.1"/>
    </source>
</evidence>
<evidence type="ECO:0000256" key="5">
    <source>
        <dbReference type="ARBA" id="ARBA00022692"/>
    </source>
</evidence>
<evidence type="ECO:0000256" key="9">
    <source>
        <dbReference type="ARBA" id="ARBA00023049"/>
    </source>
</evidence>
<evidence type="ECO:0000313" key="14">
    <source>
        <dbReference type="Proteomes" id="UP000504882"/>
    </source>
</evidence>
<evidence type="ECO:0000256" key="3">
    <source>
        <dbReference type="ARBA" id="ARBA00007931"/>
    </source>
</evidence>
<feature type="domain" description="PDZ" evidence="12">
    <location>
        <begin position="162"/>
        <end position="252"/>
    </location>
</feature>
<dbReference type="InterPro" id="IPR001478">
    <property type="entry name" value="PDZ"/>
</dbReference>
<evidence type="ECO:0000256" key="8">
    <source>
        <dbReference type="ARBA" id="ARBA00022989"/>
    </source>
</evidence>
<dbReference type="EMBL" id="SMNA01000019">
    <property type="protein sequence ID" value="TDE88295.1"/>
    <property type="molecule type" value="Genomic_DNA"/>
</dbReference>
<comment type="cofactor">
    <cofactor evidence="1">
        <name>Zn(2+)</name>
        <dbReference type="ChEBI" id="CHEBI:29105"/>
    </cofactor>
</comment>
<dbReference type="InterPro" id="IPR004387">
    <property type="entry name" value="Pept_M50_Zn"/>
</dbReference>
<accession>A0ABY2DZZ7</accession>
<proteinExistence type="inferred from homology"/>